<feature type="domain" description="CNNM transmembrane" evidence="5">
    <location>
        <begin position="1"/>
        <end position="207"/>
    </location>
</feature>
<feature type="chain" id="PRO_5040119703" evidence="4">
    <location>
        <begin position="21"/>
        <end position="207"/>
    </location>
</feature>
<dbReference type="Pfam" id="PF01595">
    <property type="entry name" value="CNNM"/>
    <property type="match status" value="1"/>
</dbReference>
<feature type="transmembrane region" description="Helical" evidence="3">
    <location>
        <begin position="129"/>
        <end position="149"/>
    </location>
</feature>
<dbReference type="PANTHER" id="PTHR12064">
    <property type="entry name" value="METAL TRANSPORTER CNNM"/>
    <property type="match status" value="1"/>
</dbReference>
<dbReference type="GO" id="GO:0030026">
    <property type="term" value="P:intracellular manganese ion homeostasis"/>
    <property type="evidence" value="ECO:0007669"/>
    <property type="project" value="TreeGrafter"/>
</dbReference>
<evidence type="ECO:0000313" key="6">
    <source>
        <dbReference type="EMBL" id="CAG8792045.1"/>
    </source>
</evidence>
<dbReference type="PANTHER" id="PTHR12064:SF97">
    <property type="entry name" value="METAL TRANSPORTER CNNM-5"/>
    <property type="match status" value="1"/>
</dbReference>
<evidence type="ECO:0000256" key="3">
    <source>
        <dbReference type="SAM" id="Phobius"/>
    </source>
</evidence>
<dbReference type="Proteomes" id="UP000789759">
    <property type="component" value="Unassembled WGS sequence"/>
</dbReference>
<gene>
    <name evidence="6" type="ORF">CPELLU_LOCUS17074</name>
</gene>
<keyword evidence="1" id="KW-0677">Repeat</keyword>
<keyword evidence="2 3" id="KW-0472">Membrane</keyword>
<organism evidence="6 7">
    <name type="scientific">Cetraspora pellucida</name>
    <dbReference type="NCBI Taxonomy" id="1433469"/>
    <lineage>
        <taxon>Eukaryota</taxon>
        <taxon>Fungi</taxon>
        <taxon>Fungi incertae sedis</taxon>
        <taxon>Mucoromycota</taxon>
        <taxon>Glomeromycotina</taxon>
        <taxon>Glomeromycetes</taxon>
        <taxon>Diversisporales</taxon>
        <taxon>Gigasporaceae</taxon>
        <taxon>Cetraspora</taxon>
    </lineage>
</organism>
<dbReference type="GO" id="GO:0005737">
    <property type="term" value="C:cytoplasm"/>
    <property type="evidence" value="ECO:0007669"/>
    <property type="project" value="TreeGrafter"/>
</dbReference>
<dbReference type="GO" id="GO:0016020">
    <property type="term" value="C:membrane"/>
    <property type="evidence" value="ECO:0007669"/>
    <property type="project" value="UniProtKB-UniRule"/>
</dbReference>
<feature type="signal peptide" evidence="4">
    <location>
        <begin position="1"/>
        <end position="20"/>
    </location>
</feature>
<keyword evidence="2 3" id="KW-1133">Transmembrane helix</keyword>
<evidence type="ECO:0000256" key="4">
    <source>
        <dbReference type="SAM" id="SignalP"/>
    </source>
</evidence>
<evidence type="ECO:0000256" key="1">
    <source>
        <dbReference type="ARBA" id="ARBA00022737"/>
    </source>
</evidence>
<name>A0A9N9JST9_9GLOM</name>
<evidence type="ECO:0000256" key="2">
    <source>
        <dbReference type="PROSITE-ProRule" id="PRU01193"/>
    </source>
</evidence>
<dbReference type="InterPro" id="IPR045095">
    <property type="entry name" value="ACDP"/>
</dbReference>
<keyword evidence="7" id="KW-1185">Reference proteome</keyword>
<dbReference type="AlphaFoldDB" id="A0A9N9JST9"/>
<keyword evidence="4" id="KW-0732">Signal</keyword>
<accession>A0A9N9JST9</accession>
<feature type="non-terminal residue" evidence="6">
    <location>
        <position position="1"/>
    </location>
</feature>
<proteinExistence type="predicted"/>
<dbReference type="InterPro" id="IPR002550">
    <property type="entry name" value="CNNM"/>
</dbReference>
<reference evidence="6" key="1">
    <citation type="submission" date="2021-06" db="EMBL/GenBank/DDBJ databases">
        <authorList>
            <person name="Kallberg Y."/>
            <person name="Tangrot J."/>
            <person name="Rosling A."/>
        </authorList>
    </citation>
    <scope>NUCLEOTIDE SEQUENCE</scope>
    <source>
        <strain evidence="6">FL966</strain>
    </source>
</reference>
<dbReference type="OrthoDB" id="5353557at2759"/>
<comment type="caution">
    <text evidence="6">The sequence shown here is derived from an EMBL/GenBank/DDBJ whole genome shotgun (WGS) entry which is preliminary data.</text>
</comment>
<dbReference type="EMBL" id="CAJVQA010027515">
    <property type="protein sequence ID" value="CAG8792045.1"/>
    <property type="molecule type" value="Genomic_DNA"/>
</dbReference>
<feature type="transmembrane region" description="Helical" evidence="3">
    <location>
        <begin position="103"/>
        <end position="123"/>
    </location>
</feature>
<sequence length="207" mass="23242">MSRIILVGVFLVVSISRVLARPYLSQYEDFDKDPVHNMNKHHPKIHDQLDLPFWVKVVLTVVLVLLGGLFADETNLHILATSGDSRQRKFASRIKPIRKNGHLLLVTLLLVNVFVNETLPIVMDDVMGGGGITAILVSSVLIVIFGEIIPQAVCSSDYHSLINIIANKNLFRPVRILMWSTYIVAYPIAKLLDRVLGENHGIIYRRA</sequence>
<evidence type="ECO:0000259" key="5">
    <source>
        <dbReference type="PROSITE" id="PS51846"/>
    </source>
</evidence>
<feature type="transmembrane region" description="Helical" evidence="3">
    <location>
        <begin position="53"/>
        <end position="71"/>
    </location>
</feature>
<keyword evidence="2 3" id="KW-0812">Transmembrane</keyword>
<dbReference type="PROSITE" id="PS51846">
    <property type="entry name" value="CNNM"/>
    <property type="match status" value="1"/>
</dbReference>
<evidence type="ECO:0000313" key="7">
    <source>
        <dbReference type="Proteomes" id="UP000789759"/>
    </source>
</evidence>
<protein>
    <submittedName>
        <fullName evidence="6">1253_t:CDS:1</fullName>
    </submittedName>
</protein>
<dbReference type="GO" id="GO:0010960">
    <property type="term" value="P:magnesium ion homeostasis"/>
    <property type="evidence" value="ECO:0007669"/>
    <property type="project" value="InterPro"/>
</dbReference>